<evidence type="ECO:0000313" key="3">
    <source>
        <dbReference type="Proteomes" id="UP001487740"/>
    </source>
</evidence>
<feature type="region of interest" description="Disordered" evidence="1">
    <location>
        <begin position="29"/>
        <end position="70"/>
    </location>
</feature>
<name>A0AAW0V6Z3_SCYPA</name>
<evidence type="ECO:0000256" key="1">
    <source>
        <dbReference type="SAM" id="MobiDB-lite"/>
    </source>
</evidence>
<accession>A0AAW0V6Z3</accession>
<organism evidence="2 3">
    <name type="scientific">Scylla paramamosain</name>
    <name type="common">Mud crab</name>
    <dbReference type="NCBI Taxonomy" id="85552"/>
    <lineage>
        <taxon>Eukaryota</taxon>
        <taxon>Metazoa</taxon>
        <taxon>Ecdysozoa</taxon>
        <taxon>Arthropoda</taxon>
        <taxon>Crustacea</taxon>
        <taxon>Multicrustacea</taxon>
        <taxon>Malacostraca</taxon>
        <taxon>Eumalacostraca</taxon>
        <taxon>Eucarida</taxon>
        <taxon>Decapoda</taxon>
        <taxon>Pleocyemata</taxon>
        <taxon>Brachyura</taxon>
        <taxon>Eubrachyura</taxon>
        <taxon>Portunoidea</taxon>
        <taxon>Portunidae</taxon>
        <taxon>Portuninae</taxon>
        <taxon>Scylla</taxon>
    </lineage>
</organism>
<sequence>MALLTPTFLPACLESTEVSCCRTRLTHLHPHQQGLSEEAELAGAQQSPRHHEGLRTKTTKGAATGYVPTNQDYPMLTTHRFWVPKVHAEGDTCSSQAAHQPSQL</sequence>
<evidence type="ECO:0000313" key="2">
    <source>
        <dbReference type="EMBL" id="KAK8407358.1"/>
    </source>
</evidence>
<reference evidence="2 3" key="1">
    <citation type="submission" date="2023-03" db="EMBL/GenBank/DDBJ databases">
        <title>High-quality genome of Scylla paramamosain provides insights in environmental adaptation.</title>
        <authorList>
            <person name="Zhang L."/>
        </authorList>
    </citation>
    <scope>NUCLEOTIDE SEQUENCE [LARGE SCALE GENOMIC DNA]</scope>
    <source>
        <strain evidence="2">LZ_2023a</strain>
        <tissue evidence="2">Muscle</tissue>
    </source>
</reference>
<keyword evidence="3" id="KW-1185">Reference proteome</keyword>
<protein>
    <submittedName>
        <fullName evidence="2">Uncharacterized protein</fullName>
    </submittedName>
</protein>
<gene>
    <name evidence="2" type="ORF">O3P69_002114</name>
</gene>
<proteinExistence type="predicted"/>
<comment type="caution">
    <text evidence="2">The sequence shown here is derived from an EMBL/GenBank/DDBJ whole genome shotgun (WGS) entry which is preliminary data.</text>
</comment>
<dbReference type="AlphaFoldDB" id="A0AAW0V6Z3"/>
<dbReference type="Proteomes" id="UP001487740">
    <property type="component" value="Unassembled WGS sequence"/>
</dbReference>
<dbReference type="EMBL" id="JARAKH010000001">
    <property type="protein sequence ID" value="KAK8407358.1"/>
    <property type="molecule type" value="Genomic_DNA"/>
</dbReference>